<dbReference type="AlphaFoldDB" id="A0AA37WLC6"/>
<dbReference type="EMBL" id="BSPD01000021">
    <property type="protein sequence ID" value="GLS25115.1"/>
    <property type="molecule type" value="Genomic_DNA"/>
</dbReference>
<gene>
    <name evidence="1" type="ORF">GCM10007877_08290</name>
</gene>
<proteinExistence type="predicted"/>
<organism evidence="1 2">
    <name type="scientific">Marinibactrum halimedae</name>
    <dbReference type="NCBI Taxonomy" id="1444977"/>
    <lineage>
        <taxon>Bacteria</taxon>
        <taxon>Pseudomonadati</taxon>
        <taxon>Pseudomonadota</taxon>
        <taxon>Gammaproteobacteria</taxon>
        <taxon>Cellvibrionales</taxon>
        <taxon>Cellvibrionaceae</taxon>
        <taxon>Marinibactrum</taxon>
    </lineage>
</organism>
<evidence type="ECO:0000313" key="1">
    <source>
        <dbReference type="EMBL" id="GLS25115.1"/>
    </source>
</evidence>
<comment type="caution">
    <text evidence="1">The sequence shown here is derived from an EMBL/GenBank/DDBJ whole genome shotgun (WGS) entry which is preliminary data.</text>
</comment>
<reference evidence="1 2" key="1">
    <citation type="journal article" date="2014" name="Int. J. Syst. Evol. Microbiol.">
        <title>Complete genome sequence of Corynebacterium casei LMG S-19264T (=DSM 44701T), isolated from a smear-ripened cheese.</title>
        <authorList>
            <consortium name="US DOE Joint Genome Institute (JGI-PGF)"/>
            <person name="Walter F."/>
            <person name="Albersmeier A."/>
            <person name="Kalinowski J."/>
            <person name="Ruckert C."/>
        </authorList>
    </citation>
    <scope>NUCLEOTIDE SEQUENCE [LARGE SCALE GENOMIC DNA]</scope>
    <source>
        <strain evidence="1 2">NBRC 110095</strain>
    </source>
</reference>
<dbReference type="Proteomes" id="UP001156870">
    <property type="component" value="Unassembled WGS sequence"/>
</dbReference>
<protein>
    <submittedName>
        <fullName evidence="1">Uncharacterized protein</fullName>
    </submittedName>
</protein>
<name>A0AA37WLC6_9GAMM</name>
<evidence type="ECO:0000313" key="2">
    <source>
        <dbReference type="Proteomes" id="UP001156870"/>
    </source>
</evidence>
<accession>A0AA37WLC6</accession>
<sequence>MKNKSNGVRNLFNPFSKGACCRALIGVEDKDISETPANRVLSMMILKHIDEHSIKKSMQYNFHFTSINFLL</sequence>
<keyword evidence="2" id="KW-1185">Reference proteome</keyword>